<dbReference type="EMBL" id="VSRR010002890">
    <property type="protein sequence ID" value="MPC33721.1"/>
    <property type="molecule type" value="Genomic_DNA"/>
</dbReference>
<proteinExistence type="predicted"/>
<comment type="caution">
    <text evidence="1">The sequence shown here is derived from an EMBL/GenBank/DDBJ whole genome shotgun (WGS) entry which is preliminary data.</text>
</comment>
<dbReference type="Proteomes" id="UP000324222">
    <property type="component" value="Unassembled WGS sequence"/>
</dbReference>
<name>A0A5B7EH81_PORTR</name>
<sequence>MGTMGILKYYCATPPLHSESNTVVHCVVWKSNIVVHCVVWKSNIVVHCVAGLTSARVCHWIPCLAVNYWFWEDLESCYEYTGFVEVSDPMNPLGQLIRFAITQGSESFQALLG</sequence>
<keyword evidence="2" id="KW-1185">Reference proteome</keyword>
<accession>A0A5B7EH81</accession>
<evidence type="ECO:0000313" key="1">
    <source>
        <dbReference type="EMBL" id="MPC33721.1"/>
    </source>
</evidence>
<dbReference type="AlphaFoldDB" id="A0A5B7EH81"/>
<evidence type="ECO:0000313" key="2">
    <source>
        <dbReference type="Proteomes" id="UP000324222"/>
    </source>
</evidence>
<organism evidence="1 2">
    <name type="scientific">Portunus trituberculatus</name>
    <name type="common">Swimming crab</name>
    <name type="synonym">Neptunus trituberculatus</name>
    <dbReference type="NCBI Taxonomy" id="210409"/>
    <lineage>
        <taxon>Eukaryota</taxon>
        <taxon>Metazoa</taxon>
        <taxon>Ecdysozoa</taxon>
        <taxon>Arthropoda</taxon>
        <taxon>Crustacea</taxon>
        <taxon>Multicrustacea</taxon>
        <taxon>Malacostraca</taxon>
        <taxon>Eumalacostraca</taxon>
        <taxon>Eucarida</taxon>
        <taxon>Decapoda</taxon>
        <taxon>Pleocyemata</taxon>
        <taxon>Brachyura</taxon>
        <taxon>Eubrachyura</taxon>
        <taxon>Portunoidea</taxon>
        <taxon>Portunidae</taxon>
        <taxon>Portuninae</taxon>
        <taxon>Portunus</taxon>
    </lineage>
</organism>
<gene>
    <name evidence="1" type="ORF">E2C01_027080</name>
</gene>
<reference evidence="1 2" key="1">
    <citation type="submission" date="2019-05" db="EMBL/GenBank/DDBJ databases">
        <title>Another draft genome of Portunus trituberculatus and its Hox gene families provides insights of decapod evolution.</title>
        <authorList>
            <person name="Jeong J.-H."/>
            <person name="Song I."/>
            <person name="Kim S."/>
            <person name="Choi T."/>
            <person name="Kim D."/>
            <person name="Ryu S."/>
            <person name="Kim W."/>
        </authorList>
    </citation>
    <scope>NUCLEOTIDE SEQUENCE [LARGE SCALE GENOMIC DNA]</scope>
    <source>
        <tissue evidence="1">Muscle</tissue>
    </source>
</reference>
<protein>
    <submittedName>
        <fullName evidence="1">Uncharacterized protein</fullName>
    </submittedName>
</protein>